<gene>
    <name evidence="2" type="ORF">FZC78_02105</name>
</gene>
<organism evidence="2 3">
    <name type="scientific">Rossellomorea vietnamensis</name>
    <dbReference type="NCBI Taxonomy" id="218284"/>
    <lineage>
        <taxon>Bacteria</taxon>
        <taxon>Bacillati</taxon>
        <taxon>Bacillota</taxon>
        <taxon>Bacilli</taxon>
        <taxon>Bacillales</taxon>
        <taxon>Bacillaceae</taxon>
        <taxon>Rossellomorea</taxon>
    </lineage>
</organism>
<reference evidence="2 3" key="1">
    <citation type="submission" date="2019-08" db="EMBL/GenBank/DDBJ databases">
        <title>Bacillus genomes from the desert of Cuatro Cienegas, Coahuila.</title>
        <authorList>
            <person name="Olmedo-Alvarez G."/>
        </authorList>
    </citation>
    <scope>NUCLEOTIDE SEQUENCE [LARGE SCALE GENOMIC DNA]</scope>
    <source>
        <strain evidence="2 3">CH34_1T</strain>
    </source>
</reference>
<accession>A0A5D4P2N1</accession>
<feature type="transmembrane region" description="Helical" evidence="1">
    <location>
        <begin position="33"/>
        <end position="56"/>
    </location>
</feature>
<comment type="caution">
    <text evidence="2">The sequence shown here is derived from an EMBL/GenBank/DDBJ whole genome shotgun (WGS) entry which is preliminary data.</text>
</comment>
<dbReference type="OrthoDB" id="2885998at2"/>
<keyword evidence="1" id="KW-1133">Transmembrane helix</keyword>
<name>A0A5D4P2N1_9BACI</name>
<evidence type="ECO:0000313" key="3">
    <source>
        <dbReference type="Proteomes" id="UP000322267"/>
    </source>
</evidence>
<keyword evidence="1" id="KW-0812">Transmembrane</keyword>
<keyword evidence="1" id="KW-0472">Membrane</keyword>
<evidence type="ECO:0000256" key="1">
    <source>
        <dbReference type="SAM" id="Phobius"/>
    </source>
</evidence>
<sequence>MKKKSYSVLSAVFFLLAVFPIIAGLTKWGNDLYAAVLNVSIFLPLIFGLAGLTFAFLGMRGKVKISLVLVNVLSVALSLLLVFVAMYGFQQA</sequence>
<dbReference type="EMBL" id="VTEI01000001">
    <property type="protein sequence ID" value="TYS19844.1"/>
    <property type="molecule type" value="Genomic_DNA"/>
</dbReference>
<evidence type="ECO:0000313" key="2">
    <source>
        <dbReference type="EMBL" id="TYS19844.1"/>
    </source>
</evidence>
<protein>
    <submittedName>
        <fullName evidence="2">Uncharacterized protein</fullName>
    </submittedName>
</protein>
<feature type="transmembrane region" description="Helical" evidence="1">
    <location>
        <begin position="68"/>
        <end position="89"/>
    </location>
</feature>
<dbReference type="AlphaFoldDB" id="A0A5D4P2N1"/>
<dbReference type="Proteomes" id="UP000322267">
    <property type="component" value="Unassembled WGS sequence"/>
</dbReference>
<dbReference type="RefSeq" id="WP_148938035.1">
    <property type="nucleotide sequence ID" value="NZ_JBNILZ010000031.1"/>
</dbReference>
<proteinExistence type="predicted"/>